<evidence type="ECO:0000256" key="1">
    <source>
        <dbReference type="SAM" id="MobiDB-lite"/>
    </source>
</evidence>
<dbReference type="AlphaFoldDB" id="A0A6M3LI40"/>
<dbReference type="EMBL" id="MT143117">
    <property type="protein sequence ID" value="QJA93034.1"/>
    <property type="molecule type" value="Genomic_DNA"/>
</dbReference>
<organism evidence="2">
    <name type="scientific">viral metagenome</name>
    <dbReference type="NCBI Taxonomy" id="1070528"/>
    <lineage>
        <taxon>unclassified sequences</taxon>
        <taxon>metagenomes</taxon>
        <taxon>organismal metagenomes</taxon>
    </lineage>
</organism>
<proteinExistence type="predicted"/>
<gene>
    <name evidence="2" type="ORF">MM415B04387_0005</name>
</gene>
<protein>
    <submittedName>
        <fullName evidence="2">Uncharacterized protein</fullName>
    </submittedName>
</protein>
<name>A0A6M3LI40_9ZZZZ</name>
<accession>A0A6M3LI40</accession>
<reference evidence="2" key="1">
    <citation type="submission" date="2020-03" db="EMBL/GenBank/DDBJ databases">
        <title>The deep terrestrial virosphere.</title>
        <authorList>
            <person name="Holmfeldt K."/>
            <person name="Nilsson E."/>
            <person name="Simone D."/>
            <person name="Lopez-Fernandez M."/>
            <person name="Wu X."/>
            <person name="de Brujin I."/>
            <person name="Lundin D."/>
            <person name="Andersson A."/>
            <person name="Bertilsson S."/>
            <person name="Dopson M."/>
        </authorList>
    </citation>
    <scope>NUCLEOTIDE SEQUENCE</scope>
    <source>
        <strain evidence="2">MM415B04387</strain>
    </source>
</reference>
<sequence>MKTYKPYPFNFNKLSFGEFLSIFMASRDDHPGRRGSVVPRRGAGGLKKGKGIYSPNYKGDQND</sequence>
<evidence type="ECO:0000313" key="2">
    <source>
        <dbReference type="EMBL" id="QJA93034.1"/>
    </source>
</evidence>
<feature type="region of interest" description="Disordered" evidence="1">
    <location>
        <begin position="28"/>
        <end position="63"/>
    </location>
</feature>